<dbReference type="RefSeq" id="WP_343996411.1">
    <property type="nucleotide sequence ID" value="NZ_BAAALG010000013.1"/>
</dbReference>
<comment type="caution">
    <text evidence="3">The sequence shown here is derived from an EMBL/GenBank/DDBJ whole genome shotgun (WGS) entry which is preliminary data.</text>
</comment>
<proteinExistence type="predicted"/>
<keyword evidence="4" id="KW-1185">Reference proteome</keyword>
<evidence type="ECO:0000256" key="2">
    <source>
        <dbReference type="SAM" id="SignalP"/>
    </source>
</evidence>
<dbReference type="EMBL" id="BAAALG010000013">
    <property type="protein sequence ID" value="GAA1112358.1"/>
    <property type="molecule type" value="Genomic_DNA"/>
</dbReference>
<feature type="signal peptide" evidence="2">
    <location>
        <begin position="1"/>
        <end position="26"/>
    </location>
</feature>
<reference evidence="3 4" key="1">
    <citation type="journal article" date="2019" name="Int. J. Syst. Evol. Microbiol.">
        <title>The Global Catalogue of Microorganisms (GCM) 10K type strain sequencing project: providing services to taxonomists for standard genome sequencing and annotation.</title>
        <authorList>
            <consortium name="The Broad Institute Genomics Platform"/>
            <consortium name="The Broad Institute Genome Sequencing Center for Infectious Disease"/>
            <person name="Wu L."/>
            <person name="Ma J."/>
        </authorList>
    </citation>
    <scope>NUCLEOTIDE SEQUENCE [LARGE SCALE GENOMIC DNA]</scope>
    <source>
        <strain evidence="3 4">JCM 13008</strain>
    </source>
</reference>
<keyword evidence="2" id="KW-0732">Signal</keyword>
<dbReference type="Proteomes" id="UP001501581">
    <property type="component" value="Unassembled WGS sequence"/>
</dbReference>
<protein>
    <recommendedName>
        <fullName evidence="5">Neutral metalloprotease</fullName>
    </recommendedName>
</protein>
<feature type="region of interest" description="Disordered" evidence="1">
    <location>
        <begin position="32"/>
        <end position="60"/>
    </location>
</feature>
<evidence type="ECO:0008006" key="5">
    <source>
        <dbReference type="Google" id="ProtNLM"/>
    </source>
</evidence>
<sequence>MRIRSLVGAGLGLVVALSLAVAPAGADAGLGSATPSGGFEQPPATSSSHDGPGEQSAEEALAEAEAIFTPSLAGGLRARAVPRSSAPDATMALRELWLKRGELSGDDAKRADALLARPVPGQVVSGVDQRAIDGAISSQCASGVCVHYTSQVGASYDDSASPADVAATVATVQSVRTRLIAAGFKAPLADSAAQHGGTADLDVYLMDLKSYGLYGYCAPTAPYVSGIYTASTYCVVDNDFVGYSTTPAAALQVTVAHEYFHAVQGAYDWFEDRWLMEGSAAWVEDELYDAINDNRQYLKGSQMRAPWSPLDYYDTSGASVYGSWIFLRYLSEKAARTGIAPLTFMRRVWERADASPGMADNWSLQAVQAQINALPKAFPGGFARTYNQFAAANRLPGKFYSEGSAYPKAPALGAKFTKRTKALWTTSRMDRLDHLTSYTARMVPHKSYGKKVRLKIALNLPGKAANPGATIRTFHKNGKITTAWVSLNGKGDAVKKVAFTRKKVKAIEVTVSNGSTAFSCWTGSSLTCQGTPKYDNLRHKLRLTVLR</sequence>
<evidence type="ECO:0000313" key="4">
    <source>
        <dbReference type="Proteomes" id="UP001501581"/>
    </source>
</evidence>
<gene>
    <name evidence="3" type="ORF">GCM10009668_37500</name>
</gene>
<accession>A0ABN1U2L2</accession>
<dbReference type="NCBIfam" id="NF045524">
    <property type="entry name" value="MXAN_6640_HExxH"/>
    <property type="match status" value="1"/>
</dbReference>
<name>A0ABN1U2L2_9ACTN</name>
<evidence type="ECO:0000256" key="1">
    <source>
        <dbReference type="SAM" id="MobiDB-lite"/>
    </source>
</evidence>
<feature type="chain" id="PRO_5047123871" description="Neutral metalloprotease" evidence="2">
    <location>
        <begin position="27"/>
        <end position="547"/>
    </location>
</feature>
<organism evidence="3 4">
    <name type="scientific">Nocardioides dubius</name>
    <dbReference type="NCBI Taxonomy" id="317019"/>
    <lineage>
        <taxon>Bacteria</taxon>
        <taxon>Bacillati</taxon>
        <taxon>Actinomycetota</taxon>
        <taxon>Actinomycetes</taxon>
        <taxon>Propionibacteriales</taxon>
        <taxon>Nocardioidaceae</taxon>
        <taxon>Nocardioides</taxon>
    </lineage>
</organism>
<evidence type="ECO:0000313" key="3">
    <source>
        <dbReference type="EMBL" id="GAA1112358.1"/>
    </source>
</evidence>